<dbReference type="NCBIfam" id="TIGR00521">
    <property type="entry name" value="coaBC_dfp"/>
    <property type="match status" value="1"/>
</dbReference>
<dbReference type="GO" id="GO:0004632">
    <property type="term" value="F:phosphopantothenate--cysteine ligase activity"/>
    <property type="evidence" value="ECO:0007669"/>
    <property type="project" value="UniProtKB-UniRule"/>
</dbReference>
<name>A8F7P6_PSELT</name>
<keyword evidence="3 4" id="KW-0288">FMN</keyword>
<comment type="catalytic activity">
    <reaction evidence="3 4">
        <text>N-[(R)-4-phosphopantothenoyl]-L-cysteine + H(+) = (R)-4'-phosphopantetheine + CO2</text>
        <dbReference type="Rhea" id="RHEA:16793"/>
        <dbReference type="ChEBI" id="CHEBI:15378"/>
        <dbReference type="ChEBI" id="CHEBI:16526"/>
        <dbReference type="ChEBI" id="CHEBI:59458"/>
        <dbReference type="ChEBI" id="CHEBI:61723"/>
        <dbReference type="EC" id="4.1.1.36"/>
    </reaction>
</comment>
<feature type="binding site" evidence="3">
    <location>
        <position position="334"/>
    </location>
    <ligand>
        <name>CTP</name>
        <dbReference type="ChEBI" id="CHEBI:37563"/>
    </ligand>
</feature>
<evidence type="ECO:0000259" key="6">
    <source>
        <dbReference type="Pfam" id="PF04127"/>
    </source>
</evidence>
<dbReference type="Pfam" id="PF04127">
    <property type="entry name" value="DFP"/>
    <property type="match status" value="1"/>
</dbReference>
<keyword evidence="2 3" id="KW-0456">Lyase</keyword>
<dbReference type="GO" id="GO:0015941">
    <property type="term" value="P:pantothenate catabolic process"/>
    <property type="evidence" value="ECO:0007669"/>
    <property type="project" value="InterPro"/>
</dbReference>
<dbReference type="Pfam" id="PF02441">
    <property type="entry name" value="Flavoprotein"/>
    <property type="match status" value="1"/>
</dbReference>
<comment type="cofactor">
    <cofactor evidence="3">
        <name>FMN</name>
        <dbReference type="ChEBI" id="CHEBI:58210"/>
    </cofactor>
    <text evidence="3">Binds 1 FMN per subunit.</text>
</comment>
<dbReference type="RefSeq" id="WP_012003656.1">
    <property type="nucleotide sequence ID" value="NC_009828.1"/>
</dbReference>
<keyword evidence="3 4" id="KW-0436">Ligase</keyword>
<feature type="domain" description="DNA/pantothenate metabolism flavoprotein C-terminal" evidence="6">
    <location>
        <begin position="182"/>
        <end position="387"/>
    </location>
</feature>
<evidence type="ECO:0000256" key="1">
    <source>
        <dbReference type="ARBA" id="ARBA00022793"/>
    </source>
</evidence>
<feature type="active site" description="Proton donor" evidence="3">
    <location>
        <position position="155"/>
    </location>
</feature>
<sequence precursor="true">MKILIGATGCIAIYKVVGLVSSLRKAGHELKIIMTESAQKLVSKTLFSAVGNCEVYTDEDSFDVRNGWIPHTELSKWPDILVVAPATANTIAKLANGFADNLLTMVCLAYEKDRKLLIPAMNYRMYENQVTQYNLQAMKQRGWWVLEPSVGHLACGESGRGRYPENEIVQEAIYVLASEKPLKGMNLLITAGPTWESIDPVRVLSNRSSGKMGYELAKVAVRLGANVTLVSGPTSLVAPYFVEDFVKVESADQMYREVEKRFNRSDGVIMAAAVADYSPTKKSDIKIKKGADKLNISFKKTVDILGELGRKKGEKILVGFAVESQSLEDYAIEKLKRKNLDMIVANQVDAMGSDKNTVLIIKKDGTLKRVGPDEKERIALAVLTELADFWSRSRGNS</sequence>
<dbReference type="OrthoDB" id="9802554at2"/>
<keyword evidence="8" id="KW-1185">Reference proteome</keyword>
<dbReference type="KEGG" id="tle:Tlet_1626"/>
<dbReference type="EMBL" id="CP000812">
    <property type="protein sequence ID" value="ABV34180.1"/>
    <property type="molecule type" value="Genomic_DNA"/>
</dbReference>
<comment type="similarity">
    <text evidence="3 4">In the C-terminal section; belongs to the PPC synthetase family.</text>
</comment>
<dbReference type="Proteomes" id="UP000002016">
    <property type="component" value="Chromosome"/>
</dbReference>
<comment type="pathway">
    <text evidence="3 4">Cofactor biosynthesis; coenzyme A biosynthesis; CoA from (R)-pantothenate: step 2/5.</text>
</comment>
<feature type="region of interest" description="Phosphopantothenoylcysteine decarboxylase" evidence="3">
    <location>
        <begin position="1"/>
        <end position="186"/>
    </location>
</feature>
<dbReference type="EC" id="6.3.2.5" evidence="3"/>
<comment type="similarity">
    <text evidence="3 4">In the N-terminal section; belongs to the HFCD (homo-oligomeric flavin containing Cys decarboxylase) superfamily.</text>
</comment>
<evidence type="ECO:0000313" key="7">
    <source>
        <dbReference type="EMBL" id="ABV34180.1"/>
    </source>
</evidence>
<dbReference type="InterPro" id="IPR003382">
    <property type="entry name" value="Flavoprotein"/>
</dbReference>
<feature type="binding site" evidence="3">
    <location>
        <position position="286"/>
    </location>
    <ligand>
        <name>CTP</name>
        <dbReference type="ChEBI" id="CHEBI:37563"/>
    </ligand>
</feature>
<protein>
    <recommendedName>
        <fullName evidence="3">Coenzyme A biosynthesis bifunctional protein CoaBC</fullName>
    </recommendedName>
    <alternativeName>
        <fullName evidence="3">DNA/pantothenate metabolism flavoprotein</fullName>
    </alternativeName>
    <alternativeName>
        <fullName evidence="3">Phosphopantothenoylcysteine synthetase/decarboxylase</fullName>
        <shortName evidence="3">PPCS-PPCDC</shortName>
    </alternativeName>
    <domain>
        <recommendedName>
            <fullName evidence="3">Phosphopantothenoylcysteine decarboxylase</fullName>
            <shortName evidence="3">PPC decarboxylase</shortName>
            <shortName evidence="3">PPC-DC</shortName>
            <ecNumber evidence="3">4.1.1.36</ecNumber>
        </recommendedName>
        <alternativeName>
            <fullName evidence="3">CoaC</fullName>
        </alternativeName>
    </domain>
    <domain>
        <recommendedName>
            <fullName evidence="3">Phosphopantothenate--cysteine ligase</fullName>
            <ecNumber evidence="3">6.3.2.5</ecNumber>
        </recommendedName>
        <alternativeName>
            <fullName evidence="3">CoaB</fullName>
        </alternativeName>
        <alternativeName>
            <fullName evidence="3">Phosphopantothenoylcysteine synthetase</fullName>
            <shortName evidence="3">PPC synthetase</shortName>
            <shortName evidence="3">PPC-S</shortName>
        </alternativeName>
    </domain>
</protein>
<comment type="function">
    <text evidence="4">Catalyzes two steps in the biosynthesis of coenzyme A. In the first step cysteine is conjugated to 4'-phosphopantothenate to form 4-phosphopantothenoylcysteine, in the latter compound is decarboxylated to form 4'-phosphopantotheine.</text>
</comment>
<feature type="binding site" evidence="3">
    <location>
        <position position="276"/>
    </location>
    <ligand>
        <name>CTP</name>
        <dbReference type="ChEBI" id="CHEBI:37563"/>
    </ligand>
</feature>
<comment type="function">
    <text evidence="3">Catalyzes two sequential steps in the biosynthesis of coenzyme A. In the first step cysteine is conjugated to 4'-phosphopantothenate to form 4-phosphopantothenoylcysteine. In the second step the latter compound is decarboxylated to form 4'-phosphopantotheine.</text>
</comment>
<keyword evidence="3" id="KW-0511">Multifunctional enzyme</keyword>
<proteinExistence type="inferred from homology"/>
<dbReference type="EC" id="4.1.1.36" evidence="3"/>
<evidence type="ECO:0000256" key="3">
    <source>
        <dbReference type="HAMAP-Rule" id="MF_02225"/>
    </source>
</evidence>
<dbReference type="SUPFAM" id="SSF52507">
    <property type="entry name" value="Homo-oligomeric flavin-containing Cys decarboxylases, HFCD"/>
    <property type="match status" value="1"/>
</dbReference>
<dbReference type="eggNOG" id="COG0452">
    <property type="taxonomic scope" value="Bacteria"/>
</dbReference>
<evidence type="ECO:0000256" key="4">
    <source>
        <dbReference type="RuleBase" id="RU364078"/>
    </source>
</evidence>
<dbReference type="GO" id="GO:0004633">
    <property type="term" value="F:phosphopantothenoylcysteine decarboxylase activity"/>
    <property type="evidence" value="ECO:0007669"/>
    <property type="project" value="UniProtKB-UniRule"/>
</dbReference>
<dbReference type="AlphaFoldDB" id="A8F7P6"/>
<dbReference type="HOGENOM" id="CLU_033319_0_1_0"/>
<feature type="binding site" evidence="3">
    <location>
        <position position="320"/>
    </location>
    <ligand>
        <name>CTP</name>
        <dbReference type="ChEBI" id="CHEBI:37563"/>
    </ligand>
</feature>
<dbReference type="InterPro" id="IPR036551">
    <property type="entry name" value="Flavin_trans-like"/>
</dbReference>
<keyword evidence="1 3" id="KW-0210">Decarboxylase</keyword>
<keyword evidence="3" id="KW-0479">Metal-binding</keyword>
<dbReference type="STRING" id="416591.Tlet_1626"/>
<dbReference type="PANTHER" id="PTHR14359:SF6">
    <property type="entry name" value="PHOSPHOPANTOTHENOYLCYSTEINE DECARBOXYLASE"/>
    <property type="match status" value="1"/>
</dbReference>
<keyword evidence="3 4" id="KW-0285">Flavoprotein</keyword>
<accession>A8F7P6</accession>
<dbReference type="HAMAP" id="MF_02225">
    <property type="entry name" value="CoaBC"/>
    <property type="match status" value="1"/>
</dbReference>
<comment type="catalytic activity">
    <reaction evidence="3 4">
        <text>(R)-4'-phosphopantothenate + L-cysteine + CTP = N-[(R)-4-phosphopantothenoyl]-L-cysteine + CMP + diphosphate + H(+)</text>
        <dbReference type="Rhea" id="RHEA:19397"/>
        <dbReference type="ChEBI" id="CHEBI:10986"/>
        <dbReference type="ChEBI" id="CHEBI:15378"/>
        <dbReference type="ChEBI" id="CHEBI:33019"/>
        <dbReference type="ChEBI" id="CHEBI:35235"/>
        <dbReference type="ChEBI" id="CHEBI:37563"/>
        <dbReference type="ChEBI" id="CHEBI:59458"/>
        <dbReference type="ChEBI" id="CHEBI:60377"/>
        <dbReference type="EC" id="6.3.2.5"/>
    </reaction>
</comment>
<reference evidence="7 8" key="2">
    <citation type="journal article" date="2009" name="Proc. Natl. Acad. Sci. U.S.A.">
        <title>On the chimeric nature, thermophilic origin, and phylogenetic placement of the Thermotogales.</title>
        <authorList>
            <person name="Zhaxybayeva O."/>
            <person name="Swithers K.S."/>
            <person name="Lapierre P."/>
            <person name="Fournier G.P."/>
            <person name="Bickhart D.M."/>
            <person name="DeBoy R.T."/>
            <person name="Nelson K.E."/>
            <person name="Nesbo C.L."/>
            <person name="Doolittle W.F."/>
            <person name="Gogarten J.P."/>
            <person name="Noll K.M."/>
        </authorList>
    </citation>
    <scope>NUCLEOTIDE SEQUENCE [LARGE SCALE GENOMIC DNA]</scope>
    <source>
        <strain evidence="8">ATCC BAA-301 / DSM 14385 / NBRC 107922 / TMO</strain>
    </source>
</reference>
<dbReference type="SUPFAM" id="SSF102645">
    <property type="entry name" value="CoaB-like"/>
    <property type="match status" value="1"/>
</dbReference>
<organism evidence="7 8">
    <name type="scientific">Pseudothermotoga lettingae (strain ATCC BAA-301 / DSM 14385 / NBRC 107922 / TMO)</name>
    <name type="common">Thermotoga lettingae</name>
    <dbReference type="NCBI Taxonomy" id="416591"/>
    <lineage>
        <taxon>Bacteria</taxon>
        <taxon>Thermotogati</taxon>
        <taxon>Thermotogota</taxon>
        <taxon>Thermotogae</taxon>
        <taxon>Thermotogales</taxon>
        <taxon>Thermotogaceae</taxon>
        <taxon>Pseudothermotoga</taxon>
    </lineage>
</organism>
<comment type="caution">
    <text evidence="3">Lacks conserved residue(s) required for the propagation of feature annotation.</text>
</comment>
<dbReference type="Gene3D" id="3.40.50.10300">
    <property type="entry name" value="CoaB-like"/>
    <property type="match status" value="1"/>
</dbReference>
<dbReference type="InterPro" id="IPR005252">
    <property type="entry name" value="CoaBC"/>
</dbReference>
<feature type="region of interest" description="Phosphopantothenate--cysteine ligase" evidence="3">
    <location>
        <begin position="187"/>
        <end position="397"/>
    </location>
</feature>
<keyword evidence="3" id="KW-0460">Magnesium</keyword>
<dbReference type="Gene3D" id="3.40.50.1950">
    <property type="entry name" value="Flavin prenyltransferase-like"/>
    <property type="match status" value="1"/>
</dbReference>
<dbReference type="InterPro" id="IPR035929">
    <property type="entry name" value="CoaB-like_sf"/>
</dbReference>
<feature type="domain" description="Flavoprotein" evidence="5">
    <location>
        <begin position="1"/>
        <end position="165"/>
    </location>
</feature>
<dbReference type="GO" id="GO:0010181">
    <property type="term" value="F:FMN binding"/>
    <property type="evidence" value="ECO:0007669"/>
    <property type="project" value="UniProtKB-UniRule"/>
</dbReference>
<dbReference type="InterPro" id="IPR007085">
    <property type="entry name" value="DNA/pantothenate-metab_flavo_C"/>
</dbReference>
<dbReference type="UniPathway" id="UPA00241">
    <property type="reaction ID" value="UER00353"/>
</dbReference>
<dbReference type="GO" id="GO:0015937">
    <property type="term" value="P:coenzyme A biosynthetic process"/>
    <property type="evidence" value="ECO:0007669"/>
    <property type="project" value="UniProtKB-UniRule"/>
</dbReference>
<evidence type="ECO:0000259" key="5">
    <source>
        <dbReference type="Pfam" id="PF02441"/>
    </source>
</evidence>
<gene>
    <name evidence="3" type="primary">coaBC</name>
    <name evidence="7" type="ordered locus">Tlet_1626</name>
</gene>
<dbReference type="GO" id="GO:0071513">
    <property type="term" value="C:phosphopantothenoylcysteine decarboxylase complex"/>
    <property type="evidence" value="ECO:0007669"/>
    <property type="project" value="TreeGrafter"/>
</dbReference>
<dbReference type="PANTHER" id="PTHR14359">
    <property type="entry name" value="HOMO-OLIGOMERIC FLAVIN CONTAINING CYS DECARBOXYLASE FAMILY"/>
    <property type="match status" value="1"/>
</dbReference>
<feature type="binding site" evidence="3">
    <location>
        <position position="338"/>
    </location>
    <ligand>
        <name>CTP</name>
        <dbReference type="ChEBI" id="CHEBI:37563"/>
    </ligand>
</feature>
<dbReference type="GO" id="GO:0046872">
    <property type="term" value="F:metal ion binding"/>
    <property type="evidence" value="ECO:0007669"/>
    <property type="project" value="UniProtKB-KW"/>
</dbReference>
<reference evidence="7 8" key="1">
    <citation type="submission" date="2007-08" db="EMBL/GenBank/DDBJ databases">
        <title>Complete sequence of Thermotoga lettingae TMO.</title>
        <authorList>
            <consortium name="US DOE Joint Genome Institute"/>
            <person name="Copeland A."/>
            <person name="Lucas S."/>
            <person name="Lapidus A."/>
            <person name="Barry K."/>
            <person name="Glavina del Rio T."/>
            <person name="Dalin E."/>
            <person name="Tice H."/>
            <person name="Pitluck S."/>
            <person name="Foster B."/>
            <person name="Bruce D."/>
            <person name="Schmutz J."/>
            <person name="Larimer F."/>
            <person name="Land M."/>
            <person name="Hauser L."/>
            <person name="Kyrpides N."/>
            <person name="Mikhailova N."/>
            <person name="Nelson K."/>
            <person name="Gogarten J.P."/>
            <person name="Noll K."/>
            <person name="Richardson P."/>
        </authorList>
    </citation>
    <scope>NUCLEOTIDE SEQUENCE [LARGE SCALE GENOMIC DNA]</scope>
    <source>
        <strain evidence="8">ATCC BAA-301 / DSM 14385 / NBRC 107922 / TMO</strain>
    </source>
</reference>
<evidence type="ECO:0000256" key="2">
    <source>
        <dbReference type="ARBA" id="ARBA00023239"/>
    </source>
</evidence>
<comment type="cofactor">
    <cofactor evidence="3">
        <name>Mg(2+)</name>
        <dbReference type="ChEBI" id="CHEBI:18420"/>
    </cofactor>
</comment>
<evidence type="ECO:0000313" key="8">
    <source>
        <dbReference type="Proteomes" id="UP000002016"/>
    </source>
</evidence>
<comment type="pathway">
    <text evidence="3 4">Cofactor biosynthesis; coenzyme A biosynthesis; CoA from (R)-pantothenate: step 3/5.</text>
</comment>